<dbReference type="KEGG" id="cps:CPS_1149"/>
<evidence type="ECO:0000313" key="2">
    <source>
        <dbReference type="Proteomes" id="UP000000547"/>
    </source>
</evidence>
<reference evidence="1" key="1">
    <citation type="journal article" date="2005" name="Proc. Natl. Acad. Sci. U.S.A.">
        <title>The psychrophilic lifestyle as revealed by the genome sequence of Colwellia psychrerythraea 34H through genomic and proteomic analyses.</title>
        <authorList>
            <person name="Methe B.A."/>
            <person name="Nelson K.E."/>
            <person name="Deming J.W."/>
            <person name="Momen B."/>
            <person name="Melamud E."/>
            <person name="Zhang X."/>
            <person name="Moult J."/>
            <person name="Madupu R."/>
            <person name="Nelson W.C."/>
            <person name="Dodson R.J."/>
            <person name="Brinkac L.M."/>
            <person name="Daugherty S.C."/>
            <person name="Durkin A.S."/>
            <person name="DeBoy R.T."/>
            <person name="Kolonay J.F."/>
            <person name="Sullivan S.A."/>
            <person name="Zhou L."/>
            <person name="Davidsen T.M."/>
            <person name="Wu M."/>
            <person name="Huston A.L."/>
            <person name="Lewis M."/>
            <person name="Weaver B."/>
            <person name="Weidman J.F."/>
            <person name="Khouri H."/>
            <person name="Utterback T.R."/>
            <person name="Feldblyum T.V."/>
            <person name="Fraser C.M."/>
        </authorList>
    </citation>
    <scope>NUCLEOTIDE SEQUENCE [LARGE SCALE GENOMIC DNA]</scope>
    <source>
        <strain evidence="1">34H</strain>
    </source>
</reference>
<gene>
    <name evidence="1" type="ordered locus">CPS_1149</name>
</gene>
<dbReference type="Proteomes" id="UP000000547">
    <property type="component" value="Chromosome"/>
</dbReference>
<proteinExistence type="predicted"/>
<protein>
    <submittedName>
        <fullName evidence="1">Uncharacterized protein</fullName>
    </submittedName>
</protein>
<name>Q486X3_COLP3</name>
<accession>Q486X3</accession>
<organism evidence="1 2">
    <name type="scientific">Colwellia psychrerythraea (strain 34H / ATCC BAA-681)</name>
    <name type="common">Vibrio psychroerythus</name>
    <dbReference type="NCBI Taxonomy" id="167879"/>
    <lineage>
        <taxon>Bacteria</taxon>
        <taxon>Pseudomonadati</taxon>
        <taxon>Pseudomonadota</taxon>
        <taxon>Gammaproteobacteria</taxon>
        <taxon>Alteromonadales</taxon>
        <taxon>Colwelliaceae</taxon>
        <taxon>Colwellia</taxon>
    </lineage>
</organism>
<dbReference type="HOGENOM" id="CLU_3388881_0_0_6"/>
<evidence type="ECO:0000313" key="1">
    <source>
        <dbReference type="EMBL" id="AAZ24193.1"/>
    </source>
</evidence>
<dbReference type="AlphaFoldDB" id="Q486X3"/>
<dbReference type="EMBL" id="CP000083">
    <property type="protein sequence ID" value="AAZ24193.1"/>
    <property type="molecule type" value="Genomic_DNA"/>
</dbReference>
<sequence length="32" mass="3914">MIGNHLLYSKLPVFYYRFLWLDKHIPVPHEDA</sequence>